<dbReference type="Proteomes" id="UP000266778">
    <property type="component" value="Chromosome"/>
</dbReference>
<keyword evidence="1" id="KW-0732">Signal</keyword>
<evidence type="ECO:0000313" key="6">
    <source>
        <dbReference type="Proteomes" id="UP001161704"/>
    </source>
</evidence>
<dbReference type="RefSeq" id="WP_039040447.1">
    <property type="nucleotide sequence ID" value="NZ_AP022013.1"/>
</dbReference>
<dbReference type="Proteomes" id="UP001161704">
    <property type="component" value="Unassembled WGS sequence"/>
</dbReference>
<reference evidence="2" key="1">
    <citation type="journal article" date="2019" name="J Environ">
        <title>Genetic characterization and potential molecular dissemination mechanism of tet (31) gene in Aeromonas caviae from an oxytetracycline wastewater treatment system.</title>
        <authorList>
            <person name="Shi Y."/>
            <person name="Tian Z."/>
            <person name="Leclercq S.O."/>
            <person name="Zhang H."/>
            <person name="Yang M."/>
            <person name="Zhang Y."/>
        </authorList>
    </citation>
    <scope>NUCLEOTIDE SEQUENCE</scope>
    <source>
        <strain evidence="2">T25-39</strain>
    </source>
</reference>
<dbReference type="OrthoDB" id="5592950at2"/>
<dbReference type="EMBL" id="CP065937">
    <property type="protein sequence ID" value="QQA61604.1"/>
    <property type="molecule type" value="Genomic_DNA"/>
</dbReference>
<dbReference type="EMBL" id="JAWZVU010000219">
    <property type="protein sequence ID" value="MDX7723140.1"/>
    <property type="molecule type" value="Genomic_DNA"/>
</dbReference>
<evidence type="ECO:0008006" key="7">
    <source>
        <dbReference type="Google" id="ProtNLM"/>
    </source>
</evidence>
<dbReference type="EMBL" id="JAOCIZ010000033">
    <property type="protein sequence ID" value="MDH1505391.1"/>
    <property type="molecule type" value="Genomic_DNA"/>
</dbReference>
<evidence type="ECO:0000256" key="1">
    <source>
        <dbReference type="SAM" id="SignalP"/>
    </source>
</evidence>
<evidence type="ECO:0000313" key="4">
    <source>
        <dbReference type="EMBL" id="MDX7723140.1"/>
    </source>
</evidence>
<dbReference type="Proteomes" id="UP001277183">
    <property type="component" value="Unassembled WGS sequence"/>
</dbReference>
<accession>A0A2X4NKG8</accession>
<dbReference type="EMBL" id="CP025706">
    <property type="protein sequence ID" value="AXB04709.1"/>
    <property type="molecule type" value="Genomic_DNA"/>
</dbReference>
<organism evidence="3 6">
    <name type="scientific">Aeromonas caviae</name>
    <name type="common">Aeromonas punctata</name>
    <dbReference type="NCBI Taxonomy" id="648"/>
    <lineage>
        <taxon>Bacteria</taxon>
        <taxon>Pseudomonadati</taxon>
        <taxon>Pseudomonadota</taxon>
        <taxon>Gammaproteobacteria</taxon>
        <taxon>Aeromonadales</taxon>
        <taxon>Aeromonadaceae</taxon>
        <taxon>Aeromonas</taxon>
    </lineage>
</organism>
<dbReference type="AlphaFoldDB" id="A0A2X4NKG8"/>
<feature type="chain" id="PRO_5044582524" description="DUF5666 domain-containing protein" evidence="1">
    <location>
        <begin position="22"/>
        <end position="142"/>
    </location>
</feature>
<evidence type="ECO:0000313" key="3">
    <source>
        <dbReference type="EMBL" id="MDH1505391.1"/>
    </source>
</evidence>
<protein>
    <recommendedName>
        <fullName evidence="7">DUF5666 domain-containing protein</fullName>
    </recommendedName>
</protein>
<name>A0A2X4NKG8_AERCA</name>
<reference evidence="4" key="4">
    <citation type="submission" date="2023-11" db="EMBL/GenBank/DDBJ databases">
        <title>WGS of Aeromonas in Northern Israel.</title>
        <authorList>
            <person name="Hershko Y."/>
        </authorList>
    </citation>
    <scope>NUCLEOTIDE SEQUENCE</scope>
    <source>
        <strain evidence="4">77416</strain>
    </source>
</reference>
<evidence type="ECO:0000313" key="2">
    <source>
        <dbReference type="EMBL" id="AXB04709.1"/>
    </source>
</evidence>
<reference evidence="3" key="3">
    <citation type="submission" date="2022-09" db="EMBL/GenBank/DDBJ databases">
        <title>Intensive care unit water sources are persistently colonized with multi-drug resistant bacteria and are the site of extensive horizontal gene transfer of antibiotic resistance genes.</title>
        <authorList>
            <person name="Diorio-Toth L."/>
        </authorList>
    </citation>
    <scope>NUCLEOTIDE SEQUENCE</scope>
    <source>
        <strain evidence="3">GD03710</strain>
    </source>
</reference>
<reference evidence="5" key="2">
    <citation type="submission" date="2020-12" db="EMBL/GenBank/DDBJ databases">
        <title>GES Beta-lactamases isolated from hospital effluents in Brazil.</title>
        <authorList>
            <person name="Conte D."/>
            <person name="Mesa D."/>
            <person name="Palmeiro J.K."/>
            <person name="Dalla-Costa L.M."/>
        </authorList>
    </citation>
    <scope>NUCLEOTIDE SEQUENCE [LARGE SCALE GENOMIC DNA]</scope>
    <source>
        <strain evidence="5">Aero21</strain>
    </source>
</reference>
<proteinExistence type="predicted"/>
<gene>
    <name evidence="2" type="ORF">C1C91_06540</name>
    <name evidence="5" type="ORF">JC965_03450</name>
    <name evidence="3" type="ORF">N5I20_10010</name>
    <name evidence="4" type="ORF">SJS77_22330</name>
</gene>
<sequence length="142" mass="16113">MKKSLRAFWLLILLPFGLVQAAEFKLTGRTTWQLGQLMVNGIPFVIDERTRFKDGLDEDDLGGTWVDLEGVVQETAAGARRLVREVEALEEEDEMELEGPVEGGRIWGYVTSDGSLSPFEGRWLELECKFDGMRLSQCREDD</sequence>
<dbReference type="GeneID" id="48824162"/>
<feature type="signal peptide" evidence="1">
    <location>
        <begin position="1"/>
        <end position="21"/>
    </location>
</feature>
<evidence type="ECO:0000313" key="5">
    <source>
        <dbReference type="EMBL" id="QQA61604.1"/>
    </source>
</evidence>